<evidence type="ECO:0000256" key="5">
    <source>
        <dbReference type="ARBA" id="ARBA00022833"/>
    </source>
</evidence>
<dbReference type="EMBL" id="JAPQKR010000015">
    <property type="protein sequence ID" value="KAJ5195625.1"/>
    <property type="molecule type" value="Genomic_DNA"/>
</dbReference>
<dbReference type="Gene3D" id="3.40.390.10">
    <property type="entry name" value="Collagenase (Catalytic Domain)"/>
    <property type="match status" value="1"/>
</dbReference>
<sequence>MASTGEPPSFNITPFELSESASTLISRMNKSINDLALSVSPEQASFENTILPFANIENEIKGKVQYMALFQAVSPDPEMRKASSTAVSIVDKAYLGLFQDRSLFALVHAVQSTCLQDTIDAEDRKYLKRLHSLFWNNGIGLEGSASERFNTISDRLMELQVSFMENLGSDPGRIWKTEDELAGLAQQELDDLVSNGILLKRSRINMVLSRCHNSDTRKDIFLRGQNTFPENASLLEETLILRDEAARLLGFSSFAAQKGGEKIFSSPESIRRMLDELADYLRPIARKELKELRYLKNSSDGSFFLWDFDYYHDLLLRERYEVDHELISEYFPALFTTGKMLVVFEAIFGLSIQEIKDLPQERTWHPEVQVFRVEDAETSQLLGFLYVDIFHRAGKYSHAANFNIYPVGSSIS</sequence>
<keyword evidence="5 7" id="KW-0862">Zinc</keyword>
<dbReference type="GO" id="GO:0004222">
    <property type="term" value="F:metalloendopeptidase activity"/>
    <property type="evidence" value="ECO:0007669"/>
    <property type="project" value="InterPro"/>
</dbReference>
<keyword evidence="4 7" id="KW-0378">Hydrolase</keyword>
<dbReference type="Pfam" id="PF01432">
    <property type="entry name" value="Peptidase_M3"/>
    <property type="match status" value="1"/>
</dbReference>
<gene>
    <name evidence="9" type="ORF">N7498_009063</name>
</gene>
<dbReference type="InterPro" id="IPR001567">
    <property type="entry name" value="Pept_M3A_M3B_dom"/>
</dbReference>
<evidence type="ECO:0000256" key="1">
    <source>
        <dbReference type="ARBA" id="ARBA00006040"/>
    </source>
</evidence>
<dbReference type="PANTHER" id="PTHR11804:SF84">
    <property type="entry name" value="SACCHAROLYSIN"/>
    <property type="match status" value="1"/>
</dbReference>
<dbReference type="InterPro" id="IPR024080">
    <property type="entry name" value="Neurolysin/TOP_N"/>
</dbReference>
<dbReference type="AlphaFoldDB" id="A0A9W9MAT2"/>
<dbReference type="Proteomes" id="UP001150904">
    <property type="component" value="Unassembled WGS sequence"/>
</dbReference>
<protein>
    <submittedName>
        <fullName evidence="9">Neurolysin/Thimet oligopeptidase N-terminal</fullName>
    </submittedName>
</protein>
<evidence type="ECO:0000256" key="7">
    <source>
        <dbReference type="RuleBase" id="RU003435"/>
    </source>
</evidence>
<reference evidence="9" key="1">
    <citation type="submission" date="2022-12" db="EMBL/GenBank/DDBJ databases">
        <authorList>
            <person name="Petersen C."/>
        </authorList>
    </citation>
    <scope>NUCLEOTIDE SEQUENCE</scope>
    <source>
        <strain evidence="9">IBT 15544</strain>
    </source>
</reference>
<evidence type="ECO:0000256" key="4">
    <source>
        <dbReference type="ARBA" id="ARBA00022801"/>
    </source>
</evidence>
<evidence type="ECO:0000256" key="6">
    <source>
        <dbReference type="ARBA" id="ARBA00023049"/>
    </source>
</evidence>
<evidence type="ECO:0000313" key="10">
    <source>
        <dbReference type="Proteomes" id="UP001150904"/>
    </source>
</evidence>
<dbReference type="GO" id="GO:0046872">
    <property type="term" value="F:metal ion binding"/>
    <property type="evidence" value="ECO:0007669"/>
    <property type="project" value="UniProtKB-UniRule"/>
</dbReference>
<keyword evidence="2 7" id="KW-0645">Protease</keyword>
<dbReference type="InterPro" id="IPR024079">
    <property type="entry name" value="MetalloPept_cat_dom_sf"/>
</dbReference>
<feature type="domain" description="Peptidase M3A/M3B catalytic" evidence="8">
    <location>
        <begin position="208"/>
        <end position="406"/>
    </location>
</feature>
<dbReference type="Gene3D" id="1.20.1050.40">
    <property type="entry name" value="Endopeptidase. Chain P, domain 1"/>
    <property type="match status" value="1"/>
</dbReference>
<dbReference type="GO" id="GO:0006518">
    <property type="term" value="P:peptide metabolic process"/>
    <property type="evidence" value="ECO:0007669"/>
    <property type="project" value="TreeGrafter"/>
</dbReference>
<reference evidence="9" key="2">
    <citation type="journal article" date="2023" name="IMA Fungus">
        <title>Comparative genomic study of the Penicillium genus elucidates a diverse pangenome and 15 lateral gene transfer events.</title>
        <authorList>
            <person name="Petersen C."/>
            <person name="Sorensen T."/>
            <person name="Nielsen M.R."/>
            <person name="Sondergaard T.E."/>
            <person name="Sorensen J.L."/>
            <person name="Fitzpatrick D.A."/>
            <person name="Frisvad J.C."/>
            <person name="Nielsen K.L."/>
        </authorList>
    </citation>
    <scope>NUCLEOTIDE SEQUENCE</scope>
    <source>
        <strain evidence="9">IBT 15544</strain>
    </source>
</reference>
<keyword evidence="10" id="KW-1185">Reference proteome</keyword>
<dbReference type="Gene3D" id="1.10.1370.10">
    <property type="entry name" value="Neurolysin, domain 3"/>
    <property type="match status" value="1"/>
</dbReference>
<evidence type="ECO:0000313" key="9">
    <source>
        <dbReference type="EMBL" id="KAJ5195625.1"/>
    </source>
</evidence>
<comment type="cofactor">
    <cofactor evidence="7">
        <name>Zn(2+)</name>
        <dbReference type="ChEBI" id="CHEBI:29105"/>
    </cofactor>
    <text evidence="7">Binds 1 zinc ion.</text>
</comment>
<keyword evidence="3 7" id="KW-0479">Metal-binding</keyword>
<keyword evidence="6 7" id="KW-0482">Metalloprotease</keyword>
<dbReference type="GeneID" id="83183426"/>
<comment type="similarity">
    <text evidence="1 7">Belongs to the peptidase M3 family.</text>
</comment>
<evidence type="ECO:0000259" key="8">
    <source>
        <dbReference type="Pfam" id="PF01432"/>
    </source>
</evidence>
<organism evidence="9 10">
    <name type="scientific">Penicillium cinerascens</name>
    <dbReference type="NCBI Taxonomy" id="70096"/>
    <lineage>
        <taxon>Eukaryota</taxon>
        <taxon>Fungi</taxon>
        <taxon>Dikarya</taxon>
        <taxon>Ascomycota</taxon>
        <taxon>Pezizomycotina</taxon>
        <taxon>Eurotiomycetes</taxon>
        <taxon>Eurotiomycetidae</taxon>
        <taxon>Eurotiales</taxon>
        <taxon>Aspergillaceae</taxon>
        <taxon>Penicillium</taxon>
    </lineage>
</organism>
<dbReference type="RefSeq" id="XP_058306113.1">
    <property type="nucleotide sequence ID" value="XM_058456125.1"/>
</dbReference>
<dbReference type="InterPro" id="IPR024077">
    <property type="entry name" value="Neurolysin/TOP_dom2"/>
</dbReference>
<dbReference type="InterPro" id="IPR045090">
    <property type="entry name" value="Pept_M3A_M3B"/>
</dbReference>
<accession>A0A9W9MAT2</accession>
<dbReference type="GO" id="GO:0006508">
    <property type="term" value="P:proteolysis"/>
    <property type="evidence" value="ECO:0007669"/>
    <property type="project" value="UniProtKB-KW"/>
</dbReference>
<evidence type="ECO:0000256" key="2">
    <source>
        <dbReference type="ARBA" id="ARBA00022670"/>
    </source>
</evidence>
<dbReference type="OrthoDB" id="534666at2759"/>
<comment type="caution">
    <text evidence="9">The sequence shown here is derived from an EMBL/GenBank/DDBJ whole genome shotgun (WGS) entry which is preliminary data.</text>
</comment>
<name>A0A9W9MAT2_9EURO</name>
<evidence type="ECO:0000256" key="3">
    <source>
        <dbReference type="ARBA" id="ARBA00022723"/>
    </source>
</evidence>
<proteinExistence type="inferred from homology"/>
<dbReference type="SUPFAM" id="SSF55486">
    <property type="entry name" value="Metalloproteases ('zincins'), catalytic domain"/>
    <property type="match status" value="1"/>
</dbReference>
<dbReference type="PANTHER" id="PTHR11804">
    <property type="entry name" value="PROTEASE M3 THIMET OLIGOPEPTIDASE-RELATED"/>
    <property type="match status" value="1"/>
</dbReference>